<keyword evidence="3" id="KW-1185">Reference proteome</keyword>
<feature type="domain" description="Glyoxalase-like" evidence="1">
    <location>
        <begin position="14"/>
        <end position="124"/>
    </location>
</feature>
<reference evidence="2 3" key="1">
    <citation type="submission" date="2023-11" db="EMBL/GenBank/DDBJ databases">
        <title>Paucibacter sp. nov., isolated from fresh soil in Korea.</title>
        <authorList>
            <person name="Le N.T.T."/>
        </authorList>
    </citation>
    <scope>NUCLEOTIDE SEQUENCE [LARGE SCALE GENOMIC DNA]</scope>
    <source>
        <strain evidence="2 3">R3-3</strain>
    </source>
</reference>
<dbReference type="Gene3D" id="3.10.180.10">
    <property type="entry name" value="2,3-Dihydroxybiphenyl 1,2-Dioxygenase, domain 1"/>
    <property type="match status" value="1"/>
</dbReference>
<sequence>MNSSDFQAGAIVYAKDLDRLARFYAEVANLTIVHRVDDHVVLESDCFELVIVAIPAAIATRIVISSPPERREATAIKLAFPVPDIAAARAAAAAVGGVVDAVAKEWSFQGLRVCDGMDSEGNVIQLRETGLVSQVAQGEKN</sequence>
<gene>
    <name evidence="2" type="ORF">SNE35_22765</name>
</gene>
<evidence type="ECO:0000313" key="2">
    <source>
        <dbReference type="EMBL" id="MDY0747343.1"/>
    </source>
</evidence>
<name>A0ABU5DM26_9BURK</name>
<comment type="caution">
    <text evidence="2">The sequence shown here is derived from an EMBL/GenBank/DDBJ whole genome shotgun (WGS) entry which is preliminary data.</text>
</comment>
<dbReference type="EMBL" id="JAXCLA010000008">
    <property type="protein sequence ID" value="MDY0747343.1"/>
    <property type="molecule type" value="Genomic_DNA"/>
</dbReference>
<organism evidence="2 3">
    <name type="scientific">Roseateles agri</name>
    <dbReference type="NCBI Taxonomy" id="3098619"/>
    <lineage>
        <taxon>Bacteria</taxon>
        <taxon>Pseudomonadati</taxon>
        <taxon>Pseudomonadota</taxon>
        <taxon>Betaproteobacteria</taxon>
        <taxon>Burkholderiales</taxon>
        <taxon>Sphaerotilaceae</taxon>
        <taxon>Roseateles</taxon>
    </lineage>
</organism>
<dbReference type="InterPro" id="IPR029068">
    <property type="entry name" value="Glyas_Bleomycin-R_OHBP_Dase"/>
</dbReference>
<dbReference type="RefSeq" id="WP_320425315.1">
    <property type="nucleotide sequence ID" value="NZ_JAXCLA010000008.1"/>
</dbReference>
<evidence type="ECO:0000259" key="1">
    <source>
        <dbReference type="Pfam" id="PF18029"/>
    </source>
</evidence>
<evidence type="ECO:0000313" key="3">
    <source>
        <dbReference type="Proteomes" id="UP001285263"/>
    </source>
</evidence>
<dbReference type="Pfam" id="PF18029">
    <property type="entry name" value="Glyoxalase_6"/>
    <property type="match status" value="1"/>
</dbReference>
<protein>
    <submittedName>
        <fullName evidence="2">VOC family protein</fullName>
    </submittedName>
</protein>
<accession>A0ABU5DM26</accession>
<dbReference type="InterPro" id="IPR041581">
    <property type="entry name" value="Glyoxalase_6"/>
</dbReference>
<dbReference type="SUPFAM" id="SSF54593">
    <property type="entry name" value="Glyoxalase/Bleomycin resistance protein/Dihydroxybiphenyl dioxygenase"/>
    <property type="match status" value="1"/>
</dbReference>
<proteinExistence type="predicted"/>
<dbReference type="Proteomes" id="UP001285263">
    <property type="component" value="Unassembled WGS sequence"/>
</dbReference>